<feature type="transmembrane region" description="Helical" evidence="5">
    <location>
        <begin position="263"/>
        <end position="282"/>
    </location>
</feature>
<evidence type="ECO:0000256" key="5">
    <source>
        <dbReference type="SAM" id="Phobius"/>
    </source>
</evidence>
<dbReference type="InterPro" id="IPR052165">
    <property type="entry name" value="Membrane_assoc_protease"/>
</dbReference>
<gene>
    <name evidence="9" type="ORF">CARN1_1906</name>
</gene>
<dbReference type="InterPro" id="IPR002810">
    <property type="entry name" value="NfeD-like_C"/>
</dbReference>
<dbReference type="Pfam" id="PF25145">
    <property type="entry name" value="NfeD1b_N"/>
    <property type="match status" value="1"/>
</dbReference>
<feature type="transmembrane region" description="Helical" evidence="5">
    <location>
        <begin position="234"/>
        <end position="251"/>
    </location>
</feature>
<evidence type="ECO:0000259" key="6">
    <source>
        <dbReference type="Pfam" id="PF01957"/>
    </source>
</evidence>
<proteinExistence type="predicted"/>
<feature type="domain" description="NfeD1b N-terminal" evidence="8">
    <location>
        <begin position="32"/>
        <end position="133"/>
    </location>
</feature>
<keyword evidence="4 5" id="KW-0472">Membrane</keyword>
<dbReference type="SUPFAM" id="SSF141322">
    <property type="entry name" value="NfeD domain-like"/>
    <property type="match status" value="1"/>
</dbReference>
<evidence type="ECO:0000256" key="3">
    <source>
        <dbReference type="ARBA" id="ARBA00022989"/>
    </source>
</evidence>
<comment type="subcellular location">
    <subcellularLocation>
        <location evidence="1">Membrane</location>
        <topology evidence="1">Multi-pass membrane protein</topology>
    </subcellularLocation>
</comment>
<dbReference type="InterPro" id="IPR056739">
    <property type="entry name" value="NfeD_membrane"/>
</dbReference>
<feature type="transmembrane region" description="Helical" evidence="5">
    <location>
        <begin position="288"/>
        <end position="306"/>
    </location>
</feature>
<keyword evidence="3 5" id="KW-1133">Transmembrane helix</keyword>
<dbReference type="Pfam" id="PF24961">
    <property type="entry name" value="NfeD_membrane"/>
    <property type="match status" value="1"/>
</dbReference>
<evidence type="ECO:0000256" key="2">
    <source>
        <dbReference type="ARBA" id="ARBA00022692"/>
    </source>
</evidence>
<dbReference type="EMBL" id="CABL01000001">
    <property type="protein sequence ID" value="CBH74019.1"/>
    <property type="molecule type" value="Genomic_DNA"/>
</dbReference>
<keyword evidence="2 5" id="KW-0812">Transmembrane</keyword>
<reference evidence="9" key="1">
    <citation type="submission" date="2009-10" db="EMBL/GenBank/DDBJ databases">
        <title>Diversity of trophic interactions inside an arsenic-rich microbial ecosystem.</title>
        <authorList>
            <person name="Bertin P.N."/>
            <person name="Heinrich-Salmeron A."/>
            <person name="Pelletier E."/>
            <person name="Goulhen-Chollet F."/>
            <person name="Arsene-Ploetze F."/>
            <person name="Gallien S."/>
            <person name="Calteau A."/>
            <person name="Vallenet D."/>
            <person name="Casiot C."/>
            <person name="Chane-Woon-Ming B."/>
            <person name="Giloteaux L."/>
            <person name="Barakat M."/>
            <person name="Bonnefoy V."/>
            <person name="Bruneel O."/>
            <person name="Chandler M."/>
            <person name="Cleiss J."/>
            <person name="Duran R."/>
            <person name="Elbaz-Poulichet F."/>
            <person name="Fonknechten N."/>
            <person name="Lauga B."/>
            <person name="Mornico D."/>
            <person name="Ortet P."/>
            <person name="Schaeffer C."/>
            <person name="Siguier P."/>
            <person name="Alexander Thil Smith A."/>
            <person name="Van Dorsselaer A."/>
            <person name="Weissenbach J."/>
            <person name="Medigue C."/>
            <person name="Le Paslier D."/>
        </authorList>
    </citation>
    <scope>NUCLEOTIDE SEQUENCE</scope>
</reference>
<organism evidence="9">
    <name type="scientific">mine drainage metagenome</name>
    <dbReference type="NCBI Taxonomy" id="410659"/>
    <lineage>
        <taxon>unclassified sequences</taxon>
        <taxon>metagenomes</taxon>
        <taxon>ecological metagenomes</taxon>
    </lineage>
</organism>
<evidence type="ECO:0000259" key="8">
    <source>
        <dbReference type="Pfam" id="PF25145"/>
    </source>
</evidence>
<dbReference type="InterPro" id="IPR012340">
    <property type="entry name" value="NA-bd_OB-fold"/>
</dbReference>
<protein>
    <submittedName>
        <fullName evidence="9">Uncharacterized protein</fullName>
    </submittedName>
</protein>
<feature type="domain" description="NfeD-like C-terminal" evidence="6">
    <location>
        <begin position="334"/>
        <end position="387"/>
    </location>
</feature>
<dbReference type="PANTHER" id="PTHR33507">
    <property type="entry name" value="INNER MEMBRANE PROTEIN YBBJ"/>
    <property type="match status" value="1"/>
</dbReference>
<feature type="transmembrane region" description="Helical" evidence="5">
    <location>
        <begin position="182"/>
        <end position="202"/>
    </location>
</feature>
<feature type="transmembrane region" description="Helical" evidence="5">
    <location>
        <begin position="209"/>
        <end position="228"/>
    </location>
</feature>
<accession>E6PC36</accession>
<sequence>MWSLRLRITLAGILVALAAFGSAHASGSTAPVVVLPITGSVDRGMEHLVLRALDLARTDRAQALVLDVNSSGGLDNALLPIRAAIRSAPIPTMAYVSGHAYSAAALIALAARRVVLAPGATIATPAAASSSGMLVLDSSEALQAHLASSVAPTLQAALSAAQLGNAPIVQVRMTLAERIARFVSEPLVAGLLIGLGLLGLLVEMQTLHGLAGFIGIAALALYFSVQFYSGFADWTIVLIAIIGVLGVLWELHIVPGHTLPGALGALLLLGALLFSFGTPYLVAGVEALATAIVLATIGFSMALRAYPENAWSSRLALAAVQGPDFVTAPNRFDLMGRSGMALTYLRPAGHALIDGERIDVLTEGEFIAAGTPIHVVRVEGSRIFVEPIPFPLERITS</sequence>
<dbReference type="PANTHER" id="PTHR33507:SF3">
    <property type="entry name" value="INNER MEMBRANE PROTEIN YBBJ"/>
    <property type="match status" value="1"/>
</dbReference>
<comment type="caution">
    <text evidence="9">The sequence shown here is derived from an EMBL/GenBank/DDBJ whole genome shotgun (WGS) entry which is preliminary data.</text>
</comment>
<evidence type="ECO:0000259" key="7">
    <source>
        <dbReference type="Pfam" id="PF24961"/>
    </source>
</evidence>
<dbReference type="Gene3D" id="2.40.50.140">
    <property type="entry name" value="Nucleic acid-binding proteins"/>
    <property type="match status" value="1"/>
</dbReference>
<feature type="domain" description="NfeD integral membrane" evidence="7">
    <location>
        <begin position="188"/>
        <end position="300"/>
    </location>
</feature>
<dbReference type="Pfam" id="PF01957">
    <property type="entry name" value="NfeD"/>
    <property type="match status" value="1"/>
</dbReference>
<name>E6PC36_9ZZZZ</name>
<dbReference type="InterPro" id="IPR029045">
    <property type="entry name" value="ClpP/crotonase-like_dom_sf"/>
</dbReference>
<evidence type="ECO:0000313" key="9">
    <source>
        <dbReference type="EMBL" id="CBH74019.1"/>
    </source>
</evidence>
<dbReference type="AlphaFoldDB" id="E6PC36"/>
<evidence type="ECO:0000256" key="1">
    <source>
        <dbReference type="ARBA" id="ARBA00004141"/>
    </source>
</evidence>
<dbReference type="GO" id="GO:0005886">
    <property type="term" value="C:plasma membrane"/>
    <property type="evidence" value="ECO:0007669"/>
    <property type="project" value="TreeGrafter"/>
</dbReference>
<evidence type="ECO:0000256" key="4">
    <source>
        <dbReference type="ARBA" id="ARBA00023136"/>
    </source>
</evidence>
<dbReference type="SUPFAM" id="SSF52096">
    <property type="entry name" value="ClpP/crotonase"/>
    <property type="match status" value="1"/>
</dbReference>
<dbReference type="Gene3D" id="3.90.226.10">
    <property type="entry name" value="2-enoyl-CoA Hydratase, Chain A, domain 1"/>
    <property type="match status" value="1"/>
</dbReference>
<dbReference type="InterPro" id="IPR056738">
    <property type="entry name" value="NfeD1b_N"/>
</dbReference>